<gene>
    <name evidence="1" type="ORF">UV05_C0002G0018</name>
</gene>
<dbReference type="Proteomes" id="UP000034875">
    <property type="component" value="Unassembled WGS sequence"/>
</dbReference>
<dbReference type="SUPFAM" id="SSF50939">
    <property type="entry name" value="Sialidases"/>
    <property type="match status" value="1"/>
</dbReference>
<sequence length="367" mass="41060">MKFEIIETGYVYKTAIDCTDKVAVGSRCAVSSREEILCTFMIQKKLGGNDFKPVLCRSFDHGKTWTKPNLIWPDLQDKFSIFGSISKGTNGEYLFFGQRTVIDKVGESFWCEATSGLKANELIWAKSCDNGATWSKFTVIPMPVPGAAEAPGAMCVARDGSWYCCYSPYKTFNPDIAVKINQVIMLRSRDEGNTWEHKQMLTFDEPDSGGAESWITELGNSTLLGMSWHFNRTSGADYPNAYSLSFDGGSSWQPTQASGLKGQSLALTPVIDDYALVVYNQRKNPPIGIWLALLKSNRKEFLIDANEIIWTAAIPGRNNTDTDHRQWTNFAFGEPSVTMLQHNIILITFWCIQPDAQGIGFVKIRMK</sequence>
<dbReference type="Gene3D" id="2.120.10.10">
    <property type="match status" value="2"/>
</dbReference>
<proteinExistence type="predicted"/>
<name>A0A0G1BE99_9BACT</name>
<comment type="caution">
    <text evidence="1">The sequence shown here is derived from an EMBL/GenBank/DDBJ whole genome shotgun (WGS) entry which is preliminary data.</text>
</comment>
<dbReference type="InterPro" id="IPR036278">
    <property type="entry name" value="Sialidase_sf"/>
</dbReference>
<dbReference type="CDD" id="cd15482">
    <property type="entry name" value="Sialidase_non-viral"/>
    <property type="match status" value="1"/>
</dbReference>
<evidence type="ECO:0000313" key="1">
    <source>
        <dbReference type="EMBL" id="KKS44686.1"/>
    </source>
</evidence>
<protein>
    <submittedName>
        <fullName evidence="1">Putative sialidase</fullName>
    </submittedName>
</protein>
<dbReference type="AlphaFoldDB" id="A0A0G1BE99"/>
<accession>A0A0G1BE99</accession>
<organism evidence="1 2">
    <name type="scientific">candidate division CPR1 bacterium GW2011_GWA2_42_17</name>
    <dbReference type="NCBI Taxonomy" id="1618341"/>
    <lineage>
        <taxon>Bacteria</taxon>
        <taxon>candidate division CPR1</taxon>
    </lineage>
</organism>
<reference evidence="1 2" key="1">
    <citation type="journal article" date="2015" name="Nature">
        <title>rRNA introns, odd ribosomes, and small enigmatic genomes across a large radiation of phyla.</title>
        <authorList>
            <person name="Brown C.T."/>
            <person name="Hug L.A."/>
            <person name="Thomas B.C."/>
            <person name="Sharon I."/>
            <person name="Castelle C.J."/>
            <person name="Singh A."/>
            <person name="Wilkins M.J."/>
            <person name="Williams K.H."/>
            <person name="Banfield J.F."/>
        </authorList>
    </citation>
    <scope>NUCLEOTIDE SEQUENCE [LARGE SCALE GENOMIC DNA]</scope>
</reference>
<evidence type="ECO:0000313" key="2">
    <source>
        <dbReference type="Proteomes" id="UP000034875"/>
    </source>
</evidence>
<dbReference type="EMBL" id="LCCZ01000002">
    <property type="protein sequence ID" value="KKS44686.1"/>
    <property type="molecule type" value="Genomic_DNA"/>
</dbReference>